<organism evidence="1 2">
    <name type="scientific">Mucilaginibacter corticis</name>
    <dbReference type="NCBI Taxonomy" id="2597670"/>
    <lineage>
        <taxon>Bacteria</taxon>
        <taxon>Pseudomonadati</taxon>
        <taxon>Bacteroidota</taxon>
        <taxon>Sphingobacteriia</taxon>
        <taxon>Sphingobacteriales</taxon>
        <taxon>Sphingobacteriaceae</taxon>
        <taxon>Mucilaginibacter</taxon>
    </lineage>
</organism>
<gene>
    <name evidence="1" type="ORF">FO440_07455</name>
</gene>
<protein>
    <submittedName>
        <fullName evidence="1">Uncharacterized protein</fullName>
    </submittedName>
</protein>
<dbReference type="RefSeq" id="WP_144247565.1">
    <property type="nucleotide sequence ID" value="NZ_VLPK01000001.1"/>
</dbReference>
<comment type="caution">
    <text evidence="1">The sequence shown here is derived from an EMBL/GenBank/DDBJ whole genome shotgun (WGS) entry which is preliminary data.</text>
</comment>
<keyword evidence="2" id="KW-1185">Reference proteome</keyword>
<reference evidence="1 2" key="1">
    <citation type="submission" date="2019-07" db="EMBL/GenBank/DDBJ databases">
        <authorList>
            <person name="Huq M.A."/>
        </authorList>
    </citation>
    <scope>NUCLEOTIDE SEQUENCE [LARGE SCALE GENOMIC DNA]</scope>
    <source>
        <strain evidence="1 2">MAH-19</strain>
    </source>
</reference>
<dbReference type="AlphaFoldDB" id="A0A556MVV9"/>
<evidence type="ECO:0000313" key="2">
    <source>
        <dbReference type="Proteomes" id="UP000318733"/>
    </source>
</evidence>
<dbReference type="Proteomes" id="UP000318733">
    <property type="component" value="Unassembled WGS sequence"/>
</dbReference>
<sequence length="164" mass="18885">MYYNKIISGFLIGSFLVLTNSCSKVTWASFTTSKENIEYIPKLLDAYLQSPPLKNVRIFEYNKEKYMGLFIINKINLVNKRNLMPNSTVFMPDKEKFSKLVGGTTTRSKIGSYNLIQYTPSLGEEEIVTAHFIMEAVNNIRKNNLIEVYSNTTSSITNYFILYK</sequence>
<proteinExistence type="predicted"/>
<name>A0A556MVV9_9SPHI</name>
<dbReference type="EMBL" id="VLPK01000001">
    <property type="protein sequence ID" value="TSJ44002.1"/>
    <property type="molecule type" value="Genomic_DNA"/>
</dbReference>
<evidence type="ECO:0000313" key="1">
    <source>
        <dbReference type="EMBL" id="TSJ44002.1"/>
    </source>
</evidence>
<accession>A0A556MVV9</accession>